<feature type="compositionally biased region" description="Basic and acidic residues" evidence="1">
    <location>
        <begin position="31"/>
        <end position="53"/>
    </location>
</feature>
<dbReference type="SUPFAM" id="SSF56047">
    <property type="entry name" value="Ribosomal protein S8"/>
    <property type="match status" value="1"/>
</dbReference>
<feature type="region of interest" description="Disordered" evidence="1">
    <location>
        <begin position="31"/>
        <end position="72"/>
    </location>
</feature>
<gene>
    <name evidence="2" type="ORF">HPP92_026828</name>
</gene>
<dbReference type="GO" id="GO:0005840">
    <property type="term" value="C:ribosome"/>
    <property type="evidence" value="ECO:0007669"/>
    <property type="project" value="InterPro"/>
</dbReference>
<proteinExistence type="predicted"/>
<sequence length="149" mass="17135">GMFGSFRNLWHARLNKLEIQKLAPSLVYKREEQEYHHSRDQTIPKKDKKKESDNLMNRSLNKAMDNGGVPDTARSNGDCDGAVVVFNPRENVAKLPFEKSKVWGYVFITIPNGILDHEEALMQNVGGQVLGFFHKKWFFLCVLMAIRKL</sequence>
<dbReference type="Gene3D" id="3.30.1490.10">
    <property type="match status" value="1"/>
</dbReference>
<evidence type="ECO:0000313" key="3">
    <source>
        <dbReference type="Proteomes" id="UP000636800"/>
    </source>
</evidence>
<protein>
    <submittedName>
        <fullName evidence="2">Uncharacterized protein</fullName>
    </submittedName>
</protein>
<dbReference type="GO" id="GO:0003735">
    <property type="term" value="F:structural constituent of ribosome"/>
    <property type="evidence" value="ECO:0007669"/>
    <property type="project" value="InterPro"/>
</dbReference>
<reference evidence="2 3" key="1">
    <citation type="journal article" date="2020" name="Nat. Food">
        <title>A phased Vanilla planifolia genome enables genetic improvement of flavour and production.</title>
        <authorList>
            <person name="Hasing T."/>
            <person name="Tang H."/>
            <person name="Brym M."/>
            <person name="Khazi F."/>
            <person name="Huang T."/>
            <person name="Chambers A.H."/>
        </authorList>
    </citation>
    <scope>NUCLEOTIDE SEQUENCE [LARGE SCALE GENOMIC DNA]</scope>
    <source>
        <tissue evidence="2">Leaf</tissue>
    </source>
</reference>
<dbReference type="AlphaFoldDB" id="A0A835PBK3"/>
<dbReference type="EMBL" id="JADCNL010000094">
    <property type="protein sequence ID" value="KAG0450651.1"/>
    <property type="molecule type" value="Genomic_DNA"/>
</dbReference>
<organism evidence="2 3">
    <name type="scientific">Vanilla planifolia</name>
    <name type="common">Vanilla</name>
    <dbReference type="NCBI Taxonomy" id="51239"/>
    <lineage>
        <taxon>Eukaryota</taxon>
        <taxon>Viridiplantae</taxon>
        <taxon>Streptophyta</taxon>
        <taxon>Embryophyta</taxon>
        <taxon>Tracheophyta</taxon>
        <taxon>Spermatophyta</taxon>
        <taxon>Magnoliopsida</taxon>
        <taxon>Liliopsida</taxon>
        <taxon>Asparagales</taxon>
        <taxon>Orchidaceae</taxon>
        <taxon>Vanilloideae</taxon>
        <taxon>Vanilleae</taxon>
        <taxon>Vanilla</taxon>
    </lineage>
</organism>
<comment type="caution">
    <text evidence="2">The sequence shown here is derived from an EMBL/GenBank/DDBJ whole genome shotgun (WGS) entry which is preliminary data.</text>
</comment>
<name>A0A835PBK3_VANPL</name>
<evidence type="ECO:0000256" key="1">
    <source>
        <dbReference type="SAM" id="MobiDB-lite"/>
    </source>
</evidence>
<dbReference type="InterPro" id="IPR035987">
    <property type="entry name" value="Ribosomal_uS8_sf"/>
</dbReference>
<accession>A0A835PBK3</accession>
<feature type="non-terminal residue" evidence="2">
    <location>
        <position position="149"/>
    </location>
</feature>
<dbReference type="GO" id="GO:0006412">
    <property type="term" value="P:translation"/>
    <property type="evidence" value="ECO:0007669"/>
    <property type="project" value="InterPro"/>
</dbReference>
<dbReference type="Proteomes" id="UP000636800">
    <property type="component" value="Unassembled WGS sequence"/>
</dbReference>
<keyword evidence="3" id="KW-1185">Reference proteome</keyword>
<evidence type="ECO:0000313" key="2">
    <source>
        <dbReference type="EMBL" id="KAG0450651.1"/>
    </source>
</evidence>